<organism evidence="2 3">
    <name type="scientific">Chryseobacterium paridis</name>
    <dbReference type="NCBI Taxonomy" id="2800328"/>
    <lineage>
        <taxon>Bacteria</taxon>
        <taxon>Pseudomonadati</taxon>
        <taxon>Bacteroidota</taxon>
        <taxon>Flavobacteriia</taxon>
        <taxon>Flavobacteriales</taxon>
        <taxon>Weeksellaceae</taxon>
        <taxon>Chryseobacterium group</taxon>
        <taxon>Chryseobacterium</taxon>
    </lineage>
</organism>
<evidence type="ECO:0008006" key="4">
    <source>
        <dbReference type="Google" id="ProtNLM"/>
    </source>
</evidence>
<proteinExistence type="predicted"/>
<evidence type="ECO:0000313" key="2">
    <source>
        <dbReference type="EMBL" id="MBK1894934.1"/>
    </source>
</evidence>
<sequence>MEKLHKYCLSVLLVIICSNISAQSNHCSVENEAYKRLHEVYSQFFNSQDTKDCFLSERKKTTPCYAINHKQNAGDLIQISSQKQYNFTAHKYNSGGNLENRKYEQVLVNFEKENKVYRFVEGTYFKSKVSKIRNKDYLDIIS</sequence>
<reference evidence="3" key="1">
    <citation type="submission" date="2021-01" db="EMBL/GenBank/DDBJ databases">
        <title>Genome public.</title>
        <authorList>
            <person name="Liu C."/>
            <person name="Sun Q."/>
        </authorList>
    </citation>
    <scope>NUCLEOTIDE SEQUENCE [LARGE SCALE GENOMIC DNA]</scope>
    <source>
        <strain evidence="3">YIM B02567</strain>
    </source>
</reference>
<evidence type="ECO:0000256" key="1">
    <source>
        <dbReference type="SAM" id="SignalP"/>
    </source>
</evidence>
<keyword evidence="1" id="KW-0732">Signal</keyword>
<feature type="chain" id="PRO_5045170004" description="DUF3828 domain-containing protein" evidence="1">
    <location>
        <begin position="23"/>
        <end position="142"/>
    </location>
</feature>
<dbReference type="RefSeq" id="WP_200243139.1">
    <property type="nucleotide sequence ID" value="NZ_JAENHK010000001.1"/>
</dbReference>
<dbReference type="Proteomes" id="UP000628669">
    <property type="component" value="Unassembled WGS sequence"/>
</dbReference>
<feature type="signal peptide" evidence="1">
    <location>
        <begin position="1"/>
        <end position="22"/>
    </location>
</feature>
<comment type="caution">
    <text evidence="2">The sequence shown here is derived from an EMBL/GenBank/DDBJ whole genome shotgun (WGS) entry which is preliminary data.</text>
</comment>
<keyword evidence="3" id="KW-1185">Reference proteome</keyword>
<evidence type="ECO:0000313" key="3">
    <source>
        <dbReference type="Proteomes" id="UP000628669"/>
    </source>
</evidence>
<protein>
    <recommendedName>
        <fullName evidence="4">DUF3828 domain-containing protein</fullName>
    </recommendedName>
</protein>
<gene>
    <name evidence="2" type="ORF">JHL15_04105</name>
</gene>
<accession>A0ABS1FRP6</accession>
<name>A0ABS1FRP6_9FLAO</name>
<dbReference type="EMBL" id="JAENHK010000001">
    <property type="protein sequence ID" value="MBK1894934.1"/>
    <property type="molecule type" value="Genomic_DNA"/>
</dbReference>